<dbReference type="EMBL" id="LGRX02032718">
    <property type="protein sequence ID" value="KAK3243668.1"/>
    <property type="molecule type" value="Genomic_DNA"/>
</dbReference>
<feature type="region of interest" description="Disordered" evidence="1">
    <location>
        <begin position="339"/>
        <end position="369"/>
    </location>
</feature>
<name>A0AAE0EX18_9CHLO</name>
<feature type="region of interest" description="Disordered" evidence="1">
    <location>
        <begin position="74"/>
        <end position="125"/>
    </location>
</feature>
<reference evidence="2 3" key="1">
    <citation type="journal article" date="2015" name="Genome Biol. Evol.">
        <title>Comparative Genomics of a Bacterivorous Green Alga Reveals Evolutionary Causalities and Consequences of Phago-Mixotrophic Mode of Nutrition.</title>
        <authorList>
            <person name="Burns J.A."/>
            <person name="Paasch A."/>
            <person name="Narechania A."/>
            <person name="Kim E."/>
        </authorList>
    </citation>
    <scope>NUCLEOTIDE SEQUENCE [LARGE SCALE GENOMIC DNA]</scope>
    <source>
        <strain evidence="2 3">PLY_AMNH</strain>
    </source>
</reference>
<evidence type="ECO:0000313" key="3">
    <source>
        <dbReference type="Proteomes" id="UP001190700"/>
    </source>
</evidence>
<feature type="compositionally biased region" description="Basic residues" evidence="1">
    <location>
        <begin position="103"/>
        <end position="112"/>
    </location>
</feature>
<protein>
    <submittedName>
        <fullName evidence="2">Uncharacterized protein</fullName>
    </submittedName>
</protein>
<keyword evidence="3" id="KW-1185">Reference proteome</keyword>
<comment type="caution">
    <text evidence="2">The sequence shown here is derived from an EMBL/GenBank/DDBJ whole genome shotgun (WGS) entry which is preliminary data.</text>
</comment>
<proteinExistence type="predicted"/>
<dbReference type="Proteomes" id="UP001190700">
    <property type="component" value="Unassembled WGS sequence"/>
</dbReference>
<accession>A0AAE0EX18</accession>
<feature type="compositionally biased region" description="Basic and acidic residues" evidence="1">
    <location>
        <begin position="78"/>
        <end position="102"/>
    </location>
</feature>
<evidence type="ECO:0000256" key="1">
    <source>
        <dbReference type="SAM" id="MobiDB-lite"/>
    </source>
</evidence>
<evidence type="ECO:0000313" key="2">
    <source>
        <dbReference type="EMBL" id="KAK3243668.1"/>
    </source>
</evidence>
<gene>
    <name evidence="2" type="ORF">CYMTET_46690</name>
</gene>
<dbReference type="AlphaFoldDB" id="A0AAE0EX18"/>
<sequence>MKYESLVLGPALSYLHDVVAECNDALDEAEGGDLPVYQAADGVVADQVLQQWLNDFDKSRGVAMLSTTSKSAAIADARGAKDHRDQRWRERKKYDDDKDGKNGKGKGGKGRGAKPAADGQCAYRNPGQHNSPLRVLVGGSSPCNSRWLNQWCLKNRVKMETLKKLRRLAKPNEWCFNFDLKDDKDGENIEVGGNDKKNKRGGAVKNFLAYSLCERWKSELGQSRLTDLAVEMQKKALLDTTLDNYGPKAERFINFCVNNQRPWLPATEMQQQQQWYPQQQQWLQQQQQIPAVTAATVAAVVAAATTAAVSTAADSAATAGTDDDAVSWRRRHHAAAVVHQRQRCPLSDPVQGASSSAAAIGQPLANDPQ</sequence>
<organism evidence="2 3">
    <name type="scientific">Cymbomonas tetramitiformis</name>
    <dbReference type="NCBI Taxonomy" id="36881"/>
    <lineage>
        <taxon>Eukaryota</taxon>
        <taxon>Viridiplantae</taxon>
        <taxon>Chlorophyta</taxon>
        <taxon>Pyramimonadophyceae</taxon>
        <taxon>Pyramimonadales</taxon>
        <taxon>Pyramimonadaceae</taxon>
        <taxon>Cymbomonas</taxon>
    </lineage>
</organism>